<dbReference type="EMBL" id="PJMY01000003">
    <property type="protein sequence ID" value="PKV96116.1"/>
    <property type="molecule type" value="Genomic_DNA"/>
</dbReference>
<sequence length="55" mass="5919">MVLLGALLITLGRSLGRRAVARPPRPGGMAFTGYAAHFEVLKPYSFVHRATLLAP</sequence>
<evidence type="ECO:0000313" key="2">
    <source>
        <dbReference type="Proteomes" id="UP000233750"/>
    </source>
</evidence>
<organism evidence="1 2">
    <name type="scientific">Amycolatopsis echigonensis</name>
    <dbReference type="NCBI Taxonomy" id="2576905"/>
    <lineage>
        <taxon>Bacteria</taxon>
        <taxon>Bacillati</taxon>
        <taxon>Actinomycetota</taxon>
        <taxon>Actinomycetes</taxon>
        <taxon>Pseudonocardiales</taxon>
        <taxon>Pseudonocardiaceae</taxon>
        <taxon>Amycolatopsis</taxon>
    </lineage>
</organism>
<proteinExistence type="predicted"/>
<reference evidence="1 2" key="1">
    <citation type="submission" date="2017-12" db="EMBL/GenBank/DDBJ databases">
        <title>Sequencing the genomes of 1000 Actinobacteria strains.</title>
        <authorList>
            <person name="Klenk H.-P."/>
        </authorList>
    </citation>
    <scope>NUCLEOTIDE SEQUENCE [LARGE SCALE GENOMIC DNA]</scope>
    <source>
        <strain evidence="1 2">DSM 45165</strain>
    </source>
</reference>
<dbReference type="Proteomes" id="UP000233750">
    <property type="component" value="Unassembled WGS sequence"/>
</dbReference>
<dbReference type="RefSeq" id="WP_158242546.1">
    <property type="nucleotide sequence ID" value="NZ_PJMY01000003.1"/>
</dbReference>
<keyword evidence="2" id="KW-1185">Reference proteome</keyword>
<gene>
    <name evidence="1" type="ORF">ATK30_7052</name>
</gene>
<comment type="caution">
    <text evidence="1">The sequence shown here is derived from an EMBL/GenBank/DDBJ whole genome shotgun (WGS) entry which is preliminary data.</text>
</comment>
<protein>
    <submittedName>
        <fullName evidence="1">Uncharacterized protein</fullName>
    </submittedName>
</protein>
<dbReference type="AlphaFoldDB" id="A0A2N3WQF3"/>
<name>A0A2N3WQF3_9PSEU</name>
<evidence type="ECO:0000313" key="1">
    <source>
        <dbReference type="EMBL" id="PKV96116.1"/>
    </source>
</evidence>
<accession>A0A2N3WQF3</accession>